<comment type="caution">
    <text evidence="11">The sequence shown here is derived from an EMBL/GenBank/DDBJ whole genome shotgun (WGS) entry which is preliminary data.</text>
</comment>
<dbReference type="PROSITE" id="PS50259">
    <property type="entry name" value="G_PROTEIN_RECEP_F3_4"/>
    <property type="match status" value="1"/>
</dbReference>
<dbReference type="PANTHER" id="PTHR10519">
    <property type="entry name" value="GABA-B RECEPTOR"/>
    <property type="match status" value="1"/>
</dbReference>
<dbReference type="GO" id="GO:0038039">
    <property type="term" value="C:G protein-coupled receptor heterodimeric complex"/>
    <property type="evidence" value="ECO:0007669"/>
    <property type="project" value="TreeGrafter"/>
</dbReference>
<keyword evidence="8" id="KW-0807">Transducer</keyword>
<dbReference type="InterPro" id="IPR002455">
    <property type="entry name" value="GPCR3_GABA-B"/>
</dbReference>
<dbReference type="GO" id="GO:0007214">
    <property type="term" value="P:gamma-aminobutyric acid signaling pathway"/>
    <property type="evidence" value="ECO:0007669"/>
    <property type="project" value="TreeGrafter"/>
</dbReference>
<dbReference type="InterPro" id="IPR017978">
    <property type="entry name" value="GPCR_3_C"/>
</dbReference>
<name>X6NFN7_RETFI</name>
<evidence type="ECO:0000313" key="12">
    <source>
        <dbReference type="Proteomes" id="UP000023152"/>
    </source>
</evidence>
<evidence type="ECO:0000256" key="7">
    <source>
        <dbReference type="ARBA" id="ARBA00023180"/>
    </source>
</evidence>
<feature type="transmembrane region" description="Helical" evidence="9">
    <location>
        <begin position="323"/>
        <end position="350"/>
    </location>
</feature>
<gene>
    <name evidence="11" type="ORF">RFI_13000</name>
</gene>
<organism evidence="11 12">
    <name type="scientific">Reticulomyxa filosa</name>
    <dbReference type="NCBI Taxonomy" id="46433"/>
    <lineage>
        <taxon>Eukaryota</taxon>
        <taxon>Sar</taxon>
        <taxon>Rhizaria</taxon>
        <taxon>Retaria</taxon>
        <taxon>Foraminifera</taxon>
        <taxon>Monothalamids</taxon>
        <taxon>Reticulomyxidae</taxon>
        <taxon>Reticulomyxa</taxon>
    </lineage>
</organism>
<feature type="transmembrane region" description="Helical" evidence="9">
    <location>
        <begin position="133"/>
        <end position="153"/>
    </location>
</feature>
<evidence type="ECO:0000256" key="5">
    <source>
        <dbReference type="ARBA" id="ARBA00023136"/>
    </source>
</evidence>
<keyword evidence="7" id="KW-0325">Glycoprotein</keyword>
<evidence type="ECO:0000259" key="10">
    <source>
        <dbReference type="PROSITE" id="PS50259"/>
    </source>
</evidence>
<keyword evidence="5 9" id="KW-0472">Membrane</keyword>
<feature type="transmembrane region" description="Helical" evidence="9">
    <location>
        <begin position="248"/>
        <end position="269"/>
    </location>
</feature>
<reference evidence="11 12" key="1">
    <citation type="journal article" date="2013" name="Curr. Biol.">
        <title>The Genome of the Foraminiferan Reticulomyxa filosa.</title>
        <authorList>
            <person name="Glockner G."/>
            <person name="Hulsmann N."/>
            <person name="Schleicher M."/>
            <person name="Noegel A.A."/>
            <person name="Eichinger L."/>
            <person name="Gallinger C."/>
            <person name="Pawlowski J."/>
            <person name="Sierra R."/>
            <person name="Euteneuer U."/>
            <person name="Pillet L."/>
            <person name="Moustafa A."/>
            <person name="Platzer M."/>
            <person name="Groth M."/>
            <person name="Szafranski K."/>
            <person name="Schliwa M."/>
        </authorList>
    </citation>
    <scope>NUCLEOTIDE SEQUENCE [LARGE SCALE GENOMIC DNA]</scope>
</reference>
<evidence type="ECO:0000256" key="2">
    <source>
        <dbReference type="ARBA" id="ARBA00022692"/>
    </source>
</evidence>
<evidence type="ECO:0000256" key="4">
    <source>
        <dbReference type="ARBA" id="ARBA00023040"/>
    </source>
</evidence>
<feature type="transmembrane region" description="Helical" evidence="9">
    <location>
        <begin position="165"/>
        <end position="189"/>
    </location>
</feature>
<dbReference type="AlphaFoldDB" id="X6NFN7"/>
<keyword evidence="6" id="KW-0675">Receptor</keyword>
<evidence type="ECO:0000256" key="1">
    <source>
        <dbReference type="ARBA" id="ARBA00004141"/>
    </source>
</evidence>
<evidence type="ECO:0000256" key="3">
    <source>
        <dbReference type="ARBA" id="ARBA00022989"/>
    </source>
</evidence>
<evidence type="ECO:0000313" key="11">
    <source>
        <dbReference type="EMBL" id="ETO24157.1"/>
    </source>
</evidence>
<comment type="subcellular location">
    <subcellularLocation>
        <location evidence="1">Membrane</location>
        <topology evidence="1">Multi-pass membrane protein</topology>
    </subcellularLocation>
</comment>
<accession>X6NFN7</accession>
<feature type="transmembrane region" description="Helical" evidence="9">
    <location>
        <begin position="72"/>
        <end position="96"/>
    </location>
</feature>
<feature type="transmembrane region" description="Helical" evidence="9">
    <location>
        <begin position="108"/>
        <end position="127"/>
    </location>
</feature>
<evidence type="ECO:0000256" key="6">
    <source>
        <dbReference type="ARBA" id="ARBA00023170"/>
    </source>
</evidence>
<sequence length="367" mass="40811">GNATLNISGATNPTFENGYATFGLYLTPLKTWKYTAFEVPVTFQITTNVNKKFSAQFTATFHNVVWTVPDGIIALAVLLGVITILTAVACAVLTWYYSNQPIIRAATISFLAVILAGAVVMGIFIILTPLSPQHPNCILLTWLLHFGFLLMAAKQQARKVNWTTLRLTSYFLIIPGGLLFLYLVLWSLLGNWKSEFVVASDGVVHRECQYTPTFTIISLVAAIMFLLWVGQLAFSVRVVPKNFNESRWLGASVYTISIVFLFVIPLAFISSVSFIVQRIFVAVGCWIATQSVLAFLFIIKFVQIWTGKATKSSSSSSKSTNSVMVCFIHTFMLFSSTLITLLNTFCLFLLSSRKPIKALLRFQSQLK</sequence>
<feature type="transmembrane region" description="Helical" evidence="9">
    <location>
        <begin position="209"/>
        <end position="236"/>
    </location>
</feature>
<evidence type="ECO:0000256" key="9">
    <source>
        <dbReference type="SAM" id="Phobius"/>
    </source>
</evidence>
<protein>
    <recommendedName>
        <fullName evidence="10">G-protein coupled receptors family 3 profile domain-containing protein</fullName>
    </recommendedName>
</protein>
<dbReference type="EMBL" id="ASPP01009403">
    <property type="protein sequence ID" value="ETO24157.1"/>
    <property type="molecule type" value="Genomic_DNA"/>
</dbReference>
<keyword evidence="2 9" id="KW-0812">Transmembrane</keyword>
<dbReference type="Proteomes" id="UP000023152">
    <property type="component" value="Unassembled WGS sequence"/>
</dbReference>
<keyword evidence="4" id="KW-0297">G-protein coupled receptor</keyword>
<keyword evidence="3 9" id="KW-1133">Transmembrane helix</keyword>
<proteinExistence type="predicted"/>
<dbReference type="OrthoDB" id="425344at2759"/>
<dbReference type="Pfam" id="PF00003">
    <property type="entry name" value="7tm_3"/>
    <property type="match status" value="1"/>
</dbReference>
<feature type="domain" description="G-protein coupled receptors family 3 profile" evidence="10">
    <location>
        <begin position="232"/>
        <end position="304"/>
    </location>
</feature>
<dbReference type="GO" id="GO:0004965">
    <property type="term" value="F:G protein-coupled GABA receptor activity"/>
    <property type="evidence" value="ECO:0007669"/>
    <property type="project" value="InterPro"/>
</dbReference>
<dbReference type="PANTHER" id="PTHR10519:SF20">
    <property type="entry name" value="G-PROTEIN COUPLED RECEPTOR 156-RELATED"/>
    <property type="match status" value="1"/>
</dbReference>
<keyword evidence="12" id="KW-1185">Reference proteome</keyword>
<feature type="non-terminal residue" evidence="11">
    <location>
        <position position="1"/>
    </location>
</feature>
<evidence type="ECO:0000256" key="8">
    <source>
        <dbReference type="ARBA" id="ARBA00023224"/>
    </source>
</evidence>
<feature type="transmembrane region" description="Helical" evidence="9">
    <location>
        <begin position="275"/>
        <end position="302"/>
    </location>
</feature>